<dbReference type="Pfam" id="PF10037">
    <property type="entry name" value="MRP-S27"/>
    <property type="match status" value="1"/>
</dbReference>
<evidence type="ECO:0000256" key="2">
    <source>
        <dbReference type="SAM" id="Coils"/>
    </source>
</evidence>
<feature type="coiled-coil region" evidence="2">
    <location>
        <begin position="399"/>
        <end position="462"/>
    </location>
</feature>
<evidence type="ECO:0000313" key="5">
    <source>
        <dbReference type="Proteomes" id="UP001075354"/>
    </source>
</evidence>
<keyword evidence="2" id="KW-0175">Coiled coil</keyword>
<keyword evidence="5" id="KW-1185">Reference proteome</keyword>
<comment type="caution">
    <text evidence="4">The sequence shown here is derived from an EMBL/GenBank/DDBJ whole genome shotgun (WGS) entry which is preliminary data.</text>
</comment>
<dbReference type="EMBL" id="JAPTSV010000004">
    <property type="protein sequence ID" value="KAJ1528417.1"/>
    <property type="molecule type" value="Genomic_DNA"/>
</dbReference>
<comment type="subcellular location">
    <subcellularLocation>
        <location evidence="1">Mitochondrion</location>
    </subcellularLocation>
</comment>
<dbReference type="PANTHER" id="PTHR21393">
    <property type="entry name" value="MITOCHONDRIAL 28S RIBOSOMAL PROTEIN S27"/>
    <property type="match status" value="1"/>
</dbReference>
<dbReference type="Proteomes" id="UP001075354">
    <property type="component" value="Chromosome 4"/>
</dbReference>
<name>A0AAV7XQY3_9NEOP</name>
<dbReference type="PANTHER" id="PTHR21393:SF0">
    <property type="entry name" value="SMALL RIBOSOMAL SUBUNIT PROTEIN MS27"/>
    <property type="match status" value="1"/>
</dbReference>
<evidence type="ECO:0000256" key="3">
    <source>
        <dbReference type="SAM" id="MobiDB-lite"/>
    </source>
</evidence>
<dbReference type="InterPro" id="IPR034913">
    <property type="entry name" value="mS27/PTCD2"/>
</dbReference>
<evidence type="ECO:0000256" key="1">
    <source>
        <dbReference type="ARBA" id="ARBA00004173"/>
    </source>
</evidence>
<dbReference type="AlphaFoldDB" id="A0AAV7XQY3"/>
<proteinExistence type="predicted"/>
<reference evidence="4" key="1">
    <citation type="submission" date="2022-12" db="EMBL/GenBank/DDBJ databases">
        <title>Chromosome-level genome assembly of the bean flower thrips Megalurothrips usitatus.</title>
        <authorList>
            <person name="Ma L."/>
            <person name="Liu Q."/>
            <person name="Li H."/>
            <person name="Cai W."/>
        </authorList>
    </citation>
    <scope>NUCLEOTIDE SEQUENCE</scope>
    <source>
        <strain evidence="4">Cailab_2022a</strain>
    </source>
</reference>
<evidence type="ECO:0000313" key="4">
    <source>
        <dbReference type="EMBL" id="KAJ1528417.1"/>
    </source>
</evidence>
<feature type="region of interest" description="Disordered" evidence="3">
    <location>
        <begin position="312"/>
        <end position="333"/>
    </location>
</feature>
<dbReference type="GO" id="GO:0005739">
    <property type="term" value="C:mitochondrion"/>
    <property type="evidence" value="ECO:0007669"/>
    <property type="project" value="UniProtKB-SubCell"/>
</dbReference>
<evidence type="ECO:0008006" key="6">
    <source>
        <dbReference type="Google" id="ProtNLM"/>
    </source>
</evidence>
<gene>
    <name evidence="4" type="ORF">ONE63_006831</name>
</gene>
<organism evidence="4 5">
    <name type="scientific">Megalurothrips usitatus</name>
    <name type="common">bean blossom thrips</name>
    <dbReference type="NCBI Taxonomy" id="439358"/>
    <lineage>
        <taxon>Eukaryota</taxon>
        <taxon>Metazoa</taxon>
        <taxon>Ecdysozoa</taxon>
        <taxon>Arthropoda</taxon>
        <taxon>Hexapoda</taxon>
        <taxon>Insecta</taxon>
        <taxon>Pterygota</taxon>
        <taxon>Neoptera</taxon>
        <taxon>Paraneoptera</taxon>
        <taxon>Thysanoptera</taxon>
        <taxon>Terebrantia</taxon>
        <taxon>Thripoidea</taxon>
        <taxon>Thripidae</taxon>
        <taxon>Megalurothrips</taxon>
    </lineage>
</organism>
<accession>A0AAV7XQY3</accession>
<dbReference type="InterPro" id="IPR019266">
    <property type="entry name" value="Ribosomal_mS27"/>
</dbReference>
<sequence>MSRLGFVSSKCFSLARKPSFAIVRRTFLSEAYQCKEAWEKRLESPLLKKVNVQTLYQEIDWQYSNDGHVSALDVDIFINANTEKGFMEDVEDVIMKLRRSPDTTNTLSSTHHAAIRILLEAGETKTLLKIISDRLTHGIFPDHFCANLLMDRFLKEKNFAAAARVAVLQMFQEDWENILTTRLAMYSCHMYLKHSDQQWYHENEIVPPVPEPKEVVKVRVKHLKNPYFDDHFDLKDPLLIVGKTLCMFNSKIGGSEQLVSSYSLLGLTLHQKWDQVLDLVNLWTKSKKVIHSEAIQLAKKFLEVKPVADEPVAEDSKSSKSAKPDPQKEAKEAALKAELEIKQKVSEALSSLEAFASSDDLLAEMASLVQEAVKLHEGAEIEEQKKLYSIWEEERVAKLRAVQEEFRKQEALKRIEEQKRELAEKEKEIFFFENEDKLDLMIESKEEALANITAEKSEVKEDKSLKDANYIPPEVFKRQKQ</sequence>
<protein>
    <recommendedName>
        <fullName evidence="6">28S ribosomal protein S27, mitochondrial</fullName>
    </recommendedName>
</protein>